<evidence type="ECO:0000313" key="3">
    <source>
        <dbReference type="Proteomes" id="UP000187429"/>
    </source>
</evidence>
<name>A0A1R1YNQ2_9FUNG</name>
<comment type="caution">
    <text evidence="2">The sequence shown here is derived from an EMBL/GenBank/DDBJ whole genome shotgun (WGS) entry which is preliminary data.</text>
</comment>
<accession>A0A1R1YNQ2</accession>
<dbReference type="OrthoDB" id="5699969at2759"/>
<feature type="compositionally biased region" description="Low complexity" evidence="1">
    <location>
        <begin position="64"/>
        <end position="88"/>
    </location>
</feature>
<feature type="region of interest" description="Disordered" evidence="1">
    <location>
        <begin position="1"/>
        <end position="119"/>
    </location>
</feature>
<organism evidence="2 3">
    <name type="scientific">Smittium culicis</name>
    <dbReference type="NCBI Taxonomy" id="133412"/>
    <lineage>
        <taxon>Eukaryota</taxon>
        <taxon>Fungi</taxon>
        <taxon>Fungi incertae sedis</taxon>
        <taxon>Zoopagomycota</taxon>
        <taxon>Kickxellomycotina</taxon>
        <taxon>Harpellomycetes</taxon>
        <taxon>Harpellales</taxon>
        <taxon>Legeriomycetaceae</taxon>
        <taxon>Smittium</taxon>
    </lineage>
</organism>
<dbReference type="EMBL" id="LSSM01000558">
    <property type="protein sequence ID" value="OMJ28541.1"/>
    <property type="molecule type" value="Genomic_DNA"/>
</dbReference>
<protein>
    <submittedName>
        <fullName evidence="2">Uncharacterized protein</fullName>
    </submittedName>
</protein>
<dbReference type="Proteomes" id="UP000187429">
    <property type="component" value="Unassembled WGS sequence"/>
</dbReference>
<feature type="compositionally biased region" description="Basic and acidic residues" evidence="1">
    <location>
        <begin position="194"/>
        <end position="204"/>
    </location>
</feature>
<evidence type="ECO:0000313" key="2">
    <source>
        <dbReference type="EMBL" id="OMJ28541.1"/>
    </source>
</evidence>
<reference evidence="3" key="1">
    <citation type="submission" date="2017-01" db="EMBL/GenBank/DDBJ databases">
        <authorList>
            <person name="Wang Y."/>
            <person name="White M."/>
            <person name="Kvist S."/>
            <person name="Moncalvo J.-M."/>
        </authorList>
    </citation>
    <scope>NUCLEOTIDE SEQUENCE [LARGE SCALE GENOMIC DNA]</scope>
    <source>
        <strain evidence="3">ID-206-W2</strain>
    </source>
</reference>
<keyword evidence="3" id="KW-1185">Reference proteome</keyword>
<sequence length="393" mass="40407">MGESLGIGARVTRKNSFIPGMHKASEMGGPNDEKNGISEVSGDGGIDGREGKGSARRLSYSEVAASQASHVDKAAAAAAAAAGTAGDASRGGLSSAGEGIEANKEKRGNSGSGGDDEEQEILDHEYERKKSYKNGAMAQQHEQAASGVQICGNGEHVGSGAVIKGADENGSGHDDQGAGFGIRIVVNDENGSHSHQIDIPDIKHVGGGSNRDSRGSMGARLGPFVESSAEVPRNEKAECGAADRNTRLSTTSTLKGNAGSKMDYLGTNLCANYGTKMQIGDDSEDVDRDGGGHSDSNKMFASNYDASGSSGIDNLEDKAIYSYVADRKSTRADLARFEPSRYAVEMEGVVAGAPCNSALVGCQRGLVCLAFDAQVHDVVLANGAVVDGHVPGP</sequence>
<dbReference type="AlphaFoldDB" id="A0A1R1YNQ2"/>
<proteinExistence type="predicted"/>
<gene>
    <name evidence="2" type="ORF">AYI69_g1986</name>
</gene>
<evidence type="ECO:0000256" key="1">
    <source>
        <dbReference type="SAM" id="MobiDB-lite"/>
    </source>
</evidence>
<feature type="region of interest" description="Disordered" evidence="1">
    <location>
        <begin position="194"/>
        <end position="219"/>
    </location>
</feature>